<feature type="region of interest" description="Disordered" evidence="1">
    <location>
        <begin position="22"/>
        <end position="52"/>
    </location>
</feature>
<evidence type="ECO:0000313" key="2">
    <source>
        <dbReference type="EMBL" id="MEQ2248570.1"/>
    </source>
</evidence>
<proteinExistence type="predicted"/>
<sequence>MWGTNGAGLRTTLENWVTLRTRTRQRERAIQGHKGGSAGTGTGPRSGSSQVKSMYQSWENVFRGEHGSTNKQSKNKPVGFSTGHLAFLQRYNPISPFLEDGNIKKAKH</sequence>
<evidence type="ECO:0000313" key="3">
    <source>
        <dbReference type="Proteomes" id="UP001482620"/>
    </source>
</evidence>
<dbReference type="Proteomes" id="UP001482620">
    <property type="component" value="Unassembled WGS sequence"/>
</dbReference>
<reference evidence="2 3" key="1">
    <citation type="submission" date="2021-06" db="EMBL/GenBank/DDBJ databases">
        <authorList>
            <person name="Palmer J.M."/>
        </authorList>
    </citation>
    <scope>NUCLEOTIDE SEQUENCE [LARGE SCALE GENOMIC DNA]</scope>
    <source>
        <strain evidence="3">if_2019</strain>
        <tissue evidence="2">Muscle</tissue>
    </source>
</reference>
<protein>
    <submittedName>
        <fullName evidence="2">Uncharacterized protein</fullName>
    </submittedName>
</protein>
<feature type="compositionally biased region" description="Gly residues" evidence="1">
    <location>
        <begin position="33"/>
        <end position="44"/>
    </location>
</feature>
<gene>
    <name evidence="2" type="ORF">ILYODFUR_020383</name>
</gene>
<organism evidence="2 3">
    <name type="scientific">Ilyodon furcidens</name>
    <name type="common">goldbreast splitfin</name>
    <dbReference type="NCBI Taxonomy" id="33524"/>
    <lineage>
        <taxon>Eukaryota</taxon>
        <taxon>Metazoa</taxon>
        <taxon>Chordata</taxon>
        <taxon>Craniata</taxon>
        <taxon>Vertebrata</taxon>
        <taxon>Euteleostomi</taxon>
        <taxon>Actinopterygii</taxon>
        <taxon>Neopterygii</taxon>
        <taxon>Teleostei</taxon>
        <taxon>Neoteleostei</taxon>
        <taxon>Acanthomorphata</taxon>
        <taxon>Ovalentaria</taxon>
        <taxon>Atherinomorphae</taxon>
        <taxon>Cyprinodontiformes</taxon>
        <taxon>Goodeidae</taxon>
        <taxon>Ilyodon</taxon>
    </lineage>
</organism>
<dbReference type="EMBL" id="JAHRIQ010083195">
    <property type="protein sequence ID" value="MEQ2248570.1"/>
    <property type="molecule type" value="Genomic_DNA"/>
</dbReference>
<evidence type="ECO:0000256" key="1">
    <source>
        <dbReference type="SAM" id="MobiDB-lite"/>
    </source>
</evidence>
<accession>A0ABV0UVX5</accession>
<keyword evidence="3" id="KW-1185">Reference proteome</keyword>
<name>A0ABV0UVX5_9TELE</name>
<comment type="caution">
    <text evidence="2">The sequence shown here is derived from an EMBL/GenBank/DDBJ whole genome shotgun (WGS) entry which is preliminary data.</text>
</comment>